<feature type="region of interest" description="Disordered" evidence="1">
    <location>
        <begin position="51"/>
        <end position="72"/>
    </location>
</feature>
<dbReference type="Proteomes" id="UP000467841">
    <property type="component" value="Unassembled WGS sequence"/>
</dbReference>
<organism evidence="2 3">
    <name type="scientific">Microthlaspi erraticum</name>
    <dbReference type="NCBI Taxonomy" id="1685480"/>
    <lineage>
        <taxon>Eukaryota</taxon>
        <taxon>Viridiplantae</taxon>
        <taxon>Streptophyta</taxon>
        <taxon>Embryophyta</taxon>
        <taxon>Tracheophyta</taxon>
        <taxon>Spermatophyta</taxon>
        <taxon>Magnoliopsida</taxon>
        <taxon>eudicotyledons</taxon>
        <taxon>Gunneridae</taxon>
        <taxon>Pentapetalae</taxon>
        <taxon>rosids</taxon>
        <taxon>malvids</taxon>
        <taxon>Brassicales</taxon>
        <taxon>Brassicaceae</taxon>
        <taxon>Coluteocarpeae</taxon>
        <taxon>Microthlaspi</taxon>
    </lineage>
</organism>
<gene>
    <name evidence="2" type="ORF">MERR_LOCUS8237</name>
</gene>
<feature type="compositionally biased region" description="Basic and acidic residues" evidence="1">
    <location>
        <begin position="107"/>
        <end position="130"/>
    </location>
</feature>
<comment type="caution">
    <text evidence="2">The sequence shown here is derived from an EMBL/GenBank/DDBJ whole genome shotgun (WGS) entry which is preliminary data.</text>
</comment>
<name>A0A6D2I747_9BRAS</name>
<evidence type="ECO:0000256" key="1">
    <source>
        <dbReference type="SAM" id="MobiDB-lite"/>
    </source>
</evidence>
<evidence type="ECO:0000313" key="2">
    <source>
        <dbReference type="EMBL" id="CAA7021002.1"/>
    </source>
</evidence>
<proteinExistence type="predicted"/>
<dbReference type="AlphaFoldDB" id="A0A6D2I747"/>
<evidence type="ECO:0000313" key="3">
    <source>
        <dbReference type="Proteomes" id="UP000467841"/>
    </source>
</evidence>
<feature type="compositionally biased region" description="Basic and acidic residues" evidence="1">
    <location>
        <begin position="158"/>
        <end position="172"/>
    </location>
</feature>
<accession>A0A6D2I747</accession>
<feature type="region of interest" description="Disordered" evidence="1">
    <location>
        <begin position="88"/>
        <end position="172"/>
    </location>
</feature>
<keyword evidence="3" id="KW-1185">Reference proteome</keyword>
<reference evidence="2" key="1">
    <citation type="submission" date="2020-01" db="EMBL/GenBank/DDBJ databases">
        <authorList>
            <person name="Mishra B."/>
        </authorList>
    </citation>
    <scope>NUCLEOTIDE SEQUENCE [LARGE SCALE GENOMIC DNA]</scope>
</reference>
<dbReference type="EMBL" id="CACVBM020000577">
    <property type="protein sequence ID" value="CAA7021002.1"/>
    <property type="molecule type" value="Genomic_DNA"/>
</dbReference>
<protein>
    <submittedName>
        <fullName evidence="2">Uncharacterized protein</fullName>
    </submittedName>
</protein>
<sequence>MMHFGAKPQDLHFNPLHTEVSTLRRPENNLLNGFHQDHFAACHERLKPSNRVPTALTGRPRNYRPTIDPRPNFIHPLVHGRAHVPTRKATTHVVPSKSRHHKPRTTAPHEQKASLHDRTTRPVRTHDHTVPTRKASSLVRPEHSSLYHPPAEPDDEREISRPRSTRCADSRS</sequence>